<evidence type="ECO:0000259" key="1">
    <source>
        <dbReference type="Pfam" id="PF16289"/>
    </source>
</evidence>
<name>A0AB39CZE1_9BURK</name>
<accession>A0AB39CZE1</accession>
<dbReference type="RefSeq" id="WP_368639725.1">
    <property type="nucleotide sequence ID" value="NZ_CP158254.1"/>
</dbReference>
<sequence length="384" mass="41923">MDDEIRSLIQNGEISALALDTSMLQAAGYAFEQGLLEQVAYLRAHGIAVLLPDIVMHETQAHLLKDATDAVGKLQGAVEDLGRKNLTYSAVLDTLRSASGAACVEAQECPVRRLKEWIDKADISVVDADDFVQVEDLIALYVAGEPPFTVEGKKKSEFPDALALLALKGWAENNGTRVLAVSRDEDWKRFSDSSSEVYVVKDLAAALSAFQIPNAANVCRALFMSVDDGDPYGLEAKLLKALDKGRDRILLRLELDETPYAETIEAVSIEFSGVELPDFDHGADEFKPVSHDSAAEETVVEITAWASAVISWQLSLSVWDKGKRQSITVGGGTYRDEQQFELKALVTVAQGAGRLKITRVEIEPTTVDSFLDEVTPQWYGDASV</sequence>
<gene>
    <name evidence="2" type="ORF">ABRZ04_12955</name>
</gene>
<feature type="domain" description="DUF4935" evidence="1">
    <location>
        <begin position="19"/>
        <end position="187"/>
    </location>
</feature>
<dbReference type="EMBL" id="CP158254">
    <property type="protein sequence ID" value="XDJ47193.1"/>
    <property type="molecule type" value="Genomic_DNA"/>
</dbReference>
<reference evidence="2" key="1">
    <citation type="submission" date="2024-05" db="EMBL/GenBank/DDBJ databases">
        <authorList>
            <person name="Luo Y.-C."/>
            <person name="Nicholds J."/>
            <person name="Mortimer T."/>
            <person name="Maboni G."/>
        </authorList>
    </citation>
    <scope>NUCLEOTIDE SEQUENCE</scope>
    <source>
        <strain evidence="2">151836</strain>
    </source>
</reference>
<protein>
    <submittedName>
        <fullName evidence="2">PIN domain-containing protein</fullName>
    </submittedName>
</protein>
<organism evidence="2">
    <name type="scientific">Castellaniella ginsengisoli</name>
    <dbReference type="NCBI Taxonomy" id="546114"/>
    <lineage>
        <taxon>Bacteria</taxon>
        <taxon>Pseudomonadati</taxon>
        <taxon>Pseudomonadota</taxon>
        <taxon>Betaproteobacteria</taxon>
        <taxon>Burkholderiales</taxon>
        <taxon>Alcaligenaceae</taxon>
        <taxon>Castellaniella</taxon>
    </lineage>
</organism>
<dbReference type="Pfam" id="PF16289">
    <property type="entry name" value="PIN_12"/>
    <property type="match status" value="1"/>
</dbReference>
<proteinExistence type="predicted"/>
<dbReference type="AlphaFoldDB" id="A0AB39CZE1"/>
<dbReference type="InterPro" id="IPR032557">
    <property type="entry name" value="DUF4935"/>
</dbReference>
<evidence type="ECO:0000313" key="2">
    <source>
        <dbReference type="EMBL" id="XDJ47193.1"/>
    </source>
</evidence>